<dbReference type="PANTHER" id="PTHR20961:SF35">
    <property type="entry name" value="GLYCOSYLTRANSFERASE FAMILY 61 PROTEIN"/>
    <property type="match status" value="1"/>
</dbReference>
<sequence length="479" mass="54835">MKMEEHAKHHTKNKQENHSIKFIICLLFLFSLLTIFHIQSFTSDSSSYSSSISKAFFPLWRRGVSSVKKQSTIMDSTVDKLRQSVTFLPLKDLRFSETAMTGNTWFMSSLNDTHDKNEAEYMYFPSEASQGRLLCLKGRDTKDGVKNSYALAWKESLPDSAVLLEGLTFVSDTYFNHDNLWHGVSAVAPFVRWSMKNGCLRPSRWVLFHWGELRFKTGSWLENLMQASFGDVKVEAFNKGDGPYCFEKALVMRHDTGEMGVENKLKVFDLLRCKGRKFCGFNQVRRRIDVNERGAPIIKFTLLMRRGSRSFKNATAVTEIFAKECAMVEGCRLDVVQSEDQSFCDQVRVMSNSDIVASPHGAQLTNMFFMDRNSNVMEFFPKGWLEYAGLGQYAHHWMANQSGMKHQGAWWDPNGKDCPNPKDELECFLFHKDGQVGHNETYFAEWTKKVLHQVRLNKLAEATKDQASVQQPAPNVCAC</sequence>
<proteinExistence type="predicted"/>
<protein>
    <recommendedName>
        <fullName evidence="6">Glycosyltransferase 61 catalytic domain-containing protein</fullName>
    </recommendedName>
</protein>
<keyword evidence="5" id="KW-0472">Membrane</keyword>
<organism evidence="7 8">
    <name type="scientific">Cinchona calisaya</name>
    <dbReference type="NCBI Taxonomy" id="153742"/>
    <lineage>
        <taxon>Eukaryota</taxon>
        <taxon>Viridiplantae</taxon>
        <taxon>Streptophyta</taxon>
        <taxon>Embryophyta</taxon>
        <taxon>Tracheophyta</taxon>
        <taxon>Spermatophyta</taxon>
        <taxon>Magnoliopsida</taxon>
        <taxon>eudicotyledons</taxon>
        <taxon>Gunneridae</taxon>
        <taxon>Pentapetalae</taxon>
        <taxon>asterids</taxon>
        <taxon>lamiids</taxon>
        <taxon>Gentianales</taxon>
        <taxon>Rubiaceae</taxon>
        <taxon>Cinchonoideae</taxon>
        <taxon>Cinchoneae</taxon>
        <taxon>Cinchona</taxon>
    </lineage>
</organism>
<gene>
    <name evidence="7" type="ORF">ACH5RR_026958</name>
</gene>
<keyword evidence="2" id="KW-0328">Glycosyltransferase</keyword>
<keyword evidence="8" id="KW-1185">Reference proteome</keyword>
<dbReference type="GO" id="GO:0016763">
    <property type="term" value="F:pentosyltransferase activity"/>
    <property type="evidence" value="ECO:0007669"/>
    <property type="project" value="UniProtKB-ARBA"/>
</dbReference>
<dbReference type="InterPro" id="IPR049625">
    <property type="entry name" value="Glyco_transf_61_cat"/>
</dbReference>
<evidence type="ECO:0000256" key="2">
    <source>
        <dbReference type="ARBA" id="ARBA00022676"/>
    </source>
</evidence>
<reference evidence="7 8" key="1">
    <citation type="submission" date="2024-11" db="EMBL/GenBank/DDBJ databases">
        <title>A near-complete genome assembly of Cinchona calisaya.</title>
        <authorList>
            <person name="Lian D.C."/>
            <person name="Zhao X.W."/>
            <person name="Wei L."/>
        </authorList>
    </citation>
    <scope>NUCLEOTIDE SEQUENCE [LARGE SCALE GENOMIC DNA]</scope>
    <source>
        <tissue evidence="7">Nenye</tissue>
    </source>
</reference>
<comment type="subcellular location">
    <subcellularLocation>
        <location evidence="1">Golgi apparatus membrane</location>
        <topology evidence="1">Single-pass type II membrane protein</topology>
    </subcellularLocation>
</comment>
<dbReference type="Proteomes" id="UP001630127">
    <property type="component" value="Unassembled WGS sequence"/>
</dbReference>
<evidence type="ECO:0000256" key="5">
    <source>
        <dbReference type="SAM" id="Phobius"/>
    </source>
</evidence>
<dbReference type="InterPro" id="IPR007657">
    <property type="entry name" value="Glycosyltransferase_61"/>
</dbReference>
<evidence type="ECO:0000313" key="7">
    <source>
        <dbReference type="EMBL" id="KAL3514241.1"/>
    </source>
</evidence>
<dbReference type="AlphaFoldDB" id="A0ABD2Z5Y2"/>
<dbReference type="GO" id="GO:0000139">
    <property type="term" value="C:Golgi membrane"/>
    <property type="evidence" value="ECO:0007669"/>
    <property type="project" value="UniProtKB-SubCell"/>
</dbReference>
<dbReference type="Pfam" id="PF04577">
    <property type="entry name" value="Glyco_transf_61"/>
    <property type="match status" value="1"/>
</dbReference>
<feature type="transmembrane region" description="Helical" evidence="5">
    <location>
        <begin position="20"/>
        <end position="38"/>
    </location>
</feature>
<accession>A0ABD2Z5Y2</accession>
<keyword evidence="4" id="KW-0325">Glycoprotein</keyword>
<dbReference type="EMBL" id="JBJUIK010000011">
    <property type="protein sequence ID" value="KAL3514241.1"/>
    <property type="molecule type" value="Genomic_DNA"/>
</dbReference>
<evidence type="ECO:0000256" key="1">
    <source>
        <dbReference type="ARBA" id="ARBA00004323"/>
    </source>
</evidence>
<name>A0ABD2Z5Y2_9GENT</name>
<evidence type="ECO:0000313" key="8">
    <source>
        <dbReference type="Proteomes" id="UP001630127"/>
    </source>
</evidence>
<keyword evidence="5" id="KW-1133">Transmembrane helix</keyword>
<feature type="domain" description="Glycosyltransferase 61 catalytic" evidence="6">
    <location>
        <begin position="272"/>
        <end position="377"/>
    </location>
</feature>
<keyword evidence="5" id="KW-0812">Transmembrane</keyword>
<comment type="caution">
    <text evidence="7">The sequence shown here is derived from an EMBL/GenBank/DDBJ whole genome shotgun (WGS) entry which is preliminary data.</text>
</comment>
<evidence type="ECO:0000256" key="4">
    <source>
        <dbReference type="ARBA" id="ARBA00023180"/>
    </source>
</evidence>
<keyword evidence="3" id="KW-0808">Transferase</keyword>
<dbReference type="PANTHER" id="PTHR20961">
    <property type="entry name" value="GLYCOSYLTRANSFERASE"/>
    <property type="match status" value="1"/>
</dbReference>
<evidence type="ECO:0000259" key="6">
    <source>
        <dbReference type="Pfam" id="PF04577"/>
    </source>
</evidence>
<evidence type="ECO:0000256" key="3">
    <source>
        <dbReference type="ARBA" id="ARBA00022679"/>
    </source>
</evidence>